<feature type="transmembrane region" description="Helical" evidence="6">
    <location>
        <begin position="171"/>
        <end position="193"/>
    </location>
</feature>
<feature type="transmembrane region" description="Helical" evidence="6">
    <location>
        <begin position="659"/>
        <end position="685"/>
    </location>
</feature>
<feature type="transmembrane region" description="Helical" evidence="6">
    <location>
        <begin position="549"/>
        <end position="572"/>
    </location>
</feature>
<comment type="subcellular location">
    <subcellularLocation>
        <location evidence="1">Membrane</location>
        <topology evidence="1">Multi-pass membrane protein</topology>
    </subcellularLocation>
</comment>
<evidence type="ECO:0000256" key="5">
    <source>
        <dbReference type="ARBA" id="ARBA00023136"/>
    </source>
</evidence>
<dbReference type="EnsemblMetazoa" id="XM_014385287.2">
    <property type="protein sequence ID" value="XP_014240773.1"/>
    <property type="gene ID" value="LOC106661729"/>
</dbReference>
<dbReference type="OrthoDB" id="5970161at2759"/>
<evidence type="ECO:0000256" key="4">
    <source>
        <dbReference type="ARBA" id="ARBA00022989"/>
    </source>
</evidence>
<keyword evidence="5 6" id="KW-0472">Membrane</keyword>
<dbReference type="GO" id="GO:0016020">
    <property type="term" value="C:membrane"/>
    <property type="evidence" value="ECO:0007669"/>
    <property type="project" value="UniProtKB-SubCell"/>
</dbReference>
<feature type="transmembrane region" description="Helical" evidence="6">
    <location>
        <begin position="379"/>
        <end position="401"/>
    </location>
</feature>
<feature type="transmembrane region" description="Helical" evidence="6">
    <location>
        <begin position="35"/>
        <end position="57"/>
    </location>
</feature>
<dbReference type="PANTHER" id="PTHR21716">
    <property type="entry name" value="TRANSMEMBRANE PROTEIN"/>
    <property type="match status" value="1"/>
</dbReference>
<dbReference type="InterPro" id="IPR002549">
    <property type="entry name" value="AI-2E-like"/>
</dbReference>
<dbReference type="RefSeq" id="XP_014240773.1">
    <property type="nucleotide sequence ID" value="XM_014385287.2"/>
</dbReference>
<evidence type="ECO:0000256" key="3">
    <source>
        <dbReference type="ARBA" id="ARBA00022692"/>
    </source>
</evidence>
<evidence type="ECO:0000256" key="6">
    <source>
        <dbReference type="SAM" id="Phobius"/>
    </source>
</evidence>
<dbReference type="EnsemblMetazoa" id="XM_014385286.2">
    <property type="protein sequence ID" value="XP_014240772.1"/>
    <property type="gene ID" value="LOC106661729"/>
</dbReference>
<dbReference type="AlphaFoldDB" id="A0A8I6RAD2"/>
<dbReference type="Proteomes" id="UP000494040">
    <property type="component" value="Unassembled WGS sequence"/>
</dbReference>
<keyword evidence="8" id="KW-1185">Reference proteome</keyword>
<dbReference type="OMA" id="CVHFFWK"/>
<organism evidence="7 8">
    <name type="scientific">Cimex lectularius</name>
    <name type="common">Bed bug</name>
    <name type="synonym">Acanthia lectularia</name>
    <dbReference type="NCBI Taxonomy" id="79782"/>
    <lineage>
        <taxon>Eukaryota</taxon>
        <taxon>Metazoa</taxon>
        <taxon>Ecdysozoa</taxon>
        <taxon>Arthropoda</taxon>
        <taxon>Hexapoda</taxon>
        <taxon>Insecta</taxon>
        <taxon>Pterygota</taxon>
        <taxon>Neoptera</taxon>
        <taxon>Paraneoptera</taxon>
        <taxon>Hemiptera</taxon>
        <taxon>Heteroptera</taxon>
        <taxon>Panheteroptera</taxon>
        <taxon>Cimicomorpha</taxon>
        <taxon>Cimicidae</taxon>
        <taxon>Cimex</taxon>
    </lineage>
</organism>
<feature type="transmembrane region" description="Helical" evidence="6">
    <location>
        <begin position="200"/>
        <end position="217"/>
    </location>
</feature>
<comment type="similarity">
    <text evidence="2">Belongs to the autoinducer-2 exporter (AI-2E) (TC 2.A.86) family.</text>
</comment>
<accession>A0A8I6RAD2</accession>
<keyword evidence="4 6" id="KW-1133">Transmembrane helix</keyword>
<evidence type="ECO:0000313" key="7">
    <source>
        <dbReference type="EnsemblMetazoa" id="XP_014240772.1"/>
    </source>
</evidence>
<evidence type="ECO:0000313" key="8">
    <source>
        <dbReference type="Proteomes" id="UP000494040"/>
    </source>
</evidence>
<reference evidence="7" key="1">
    <citation type="submission" date="2022-01" db="UniProtKB">
        <authorList>
            <consortium name="EnsemblMetazoa"/>
        </authorList>
    </citation>
    <scope>IDENTIFICATION</scope>
</reference>
<name>A0A8I6RAD2_CIMLE</name>
<evidence type="ECO:0000256" key="2">
    <source>
        <dbReference type="ARBA" id="ARBA00009773"/>
    </source>
</evidence>
<feature type="transmembrane region" description="Helical" evidence="6">
    <location>
        <begin position="578"/>
        <end position="596"/>
    </location>
</feature>
<keyword evidence="3 6" id="KW-0812">Transmembrane</keyword>
<dbReference type="PANTHER" id="PTHR21716:SF4">
    <property type="entry name" value="TRANSMEMBRANE PROTEIN 245"/>
    <property type="match status" value="1"/>
</dbReference>
<evidence type="ECO:0008006" key="9">
    <source>
        <dbReference type="Google" id="ProtNLM"/>
    </source>
</evidence>
<evidence type="ECO:0000256" key="1">
    <source>
        <dbReference type="ARBA" id="ARBA00004141"/>
    </source>
</evidence>
<feature type="transmembrane region" description="Helical" evidence="6">
    <location>
        <begin position="223"/>
        <end position="241"/>
    </location>
</feature>
<protein>
    <recommendedName>
        <fullName evidence="9">Transmembrane protein 245</fullName>
    </recommendedName>
</protein>
<feature type="transmembrane region" description="Helical" evidence="6">
    <location>
        <begin position="631"/>
        <end position="653"/>
    </location>
</feature>
<dbReference type="GeneID" id="106661729"/>
<dbReference type="KEGG" id="clec:106661729"/>
<feature type="transmembrane region" description="Helical" evidence="6">
    <location>
        <begin position="697"/>
        <end position="716"/>
    </location>
</feature>
<feature type="transmembrane region" description="Helical" evidence="6">
    <location>
        <begin position="128"/>
        <end position="151"/>
    </location>
</feature>
<feature type="transmembrane region" description="Helical" evidence="6">
    <location>
        <begin position="285"/>
        <end position="312"/>
    </location>
</feature>
<dbReference type="RefSeq" id="XP_014240772.1">
    <property type="nucleotide sequence ID" value="XM_014385286.2"/>
</dbReference>
<sequence length="770" mass="86974">MEPRKKKSVFSMGEIFNTFSNDGESNDKAFKLAMFNALAMIVVLISVITLSGVYFILQPFIKPLAWALLCGSALHPFKEIIANKCRREIDNLESSSRPVYVNLLLIPFDLTSRWSDSIGDFLVDRMKIIITFLLVLSTMSGFYFYTPNFIWNLCYFSMVVNKMLINTILDTFRSTLISGTVVLSFFCALIFLWKPNYNRFFTLSSIFVWVVITSWLSNCIFYLRIPIFVLLQFAICGIYLYSLMSTSPTSIDLSQTEQKENPPESETFLKEEKEEGQTSFLYIRWLMMICAGVLTFSLSTVPYILVFLLLIYGIKKTCFYFGITDTFNSYVSSLVESVGSWYDSRKDILLPPPLQASLTLLTAKKMRLLDILKNCCDSVAAVAVILGLLLFGLFFSIFFTVQAYREGVYLVQAGGRIINSTIVNNPELIQILPKDWQTTKNTALENVYIYTRDGIAQFIRNLLKGKGIDEFKISELEKGALDLWDIAYESWVKPMETNVGRSTTADTVFNSYTNFIERLKKTPEVVSWDSLREFVQENMSMLNAGFDSLWVILKGNLSLLIGILTTVFSLVFGGGMSVINFTFHTVVFLTALFYLLSTSREMYKPVEMMTQMSPKYGKKLALAVQQSCREVLAASIKLSMFYGLWTWLIHTFFMSNLVYMPAAFAAILGVVPVLGTYWACVPAILDLWLLQDSKIRALGLFLAQIFPTAIVETTVYNEIKGGGHPYLTGLSIAGGMFWLGMEGAIAGPLVLCFVFTIVNMVSSFNSDDSS</sequence>
<proteinExistence type="inferred from homology"/>
<feature type="transmembrane region" description="Helical" evidence="6">
    <location>
        <begin position="736"/>
        <end position="761"/>
    </location>
</feature>